<feature type="compositionally biased region" description="Basic and acidic residues" evidence="1">
    <location>
        <begin position="59"/>
        <end position="71"/>
    </location>
</feature>
<name>A0AAW0GMB7_9APHY</name>
<dbReference type="Proteomes" id="UP001385951">
    <property type="component" value="Unassembled WGS sequence"/>
</dbReference>
<organism evidence="2 3">
    <name type="scientific">Cerrena zonata</name>
    <dbReference type="NCBI Taxonomy" id="2478898"/>
    <lineage>
        <taxon>Eukaryota</taxon>
        <taxon>Fungi</taxon>
        <taxon>Dikarya</taxon>
        <taxon>Basidiomycota</taxon>
        <taxon>Agaricomycotina</taxon>
        <taxon>Agaricomycetes</taxon>
        <taxon>Polyporales</taxon>
        <taxon>Cerrenaceae</taxon>
        <taxon>Cerrena</taxon>
    </lineage>
</organism>
<dbReference type="AlphaFoldDB" id="A0AAW0GMB7"/>
<keyword evidence="3" id="KW-1185">Reference proteome</keyword>
<evidence type="ECO:0000313" key="3">
    <source>
        <dbReference type="Proteomes" id="UP001385951"/>
    </source>
</evidence>
<dbReference type="EMBL" id="JASBNA010000007">
    <property type="protein sequence ID" value="KAK7690250.1"/>
    <property type="molecule type" value="Genomic_DNA"/>
</dbReference>
<evidence type="ECO:0000256" key="1">
    <source>
        <dbReference type="SAM" id="MobiDB-lite"/>
    </source>
</evidence>
<evidence type="ECO:0000313" key="2">
    <source>
        <dbReference type="EMBL" id="KAK7690250.1"/>
    </source>
</evidence>
<protein>
    <submittedName>
        <fullName evidence="2">Uncharacterized protein</fullName>
    </submittedName>
</protein>
<accession>A0AAW0GMB7</accession>
<reference evidence="2 3" key="1">
    <citation type="submission" date="2022-09" db="EMBL/GenBank/DDBJ databases">
        <authorList>
            <person name="Palmer J.M."/>
        </authorList>
    </citation>
    <scope>NUCLEOTIDE SEQUENCE [LARGE SCALE GENOMIC DNA]</scope>
    <source>
        <strain evidence="2 3">DSM 7382</strain>
    </source>
</reference>
<gene>
    <name evidence="2" type="ORF">QCA50_006905</name>
</gene>
<comment type="caution">
    <text evidence="2">The sequence shown here is derived from an EMBL/GenBank/DDBJ whole genome shotgun (WGS) entry which is preliminary data.</text>
</comment>
<feature type="region of interest" description="Disordered" evidence="1">
    <location>
        <begin position="1"/>
        <end position="93"/>
    </location>
</feature>
<proteinExistence type="predicted"/>
<sequence>MESPDIGSASDSSDDTHDNFADDSWSFPNTKAPESYPSNRASSAKRRFGPGIHGPIGARDVKSRRREEPGPSRKQGGLWMESGYGGQMMQTGKKEELIDSALVETLRQRFGDPFDDRPLKQASK</sequence>